<reference evidence="1" key="2">
    <citation type="submission" date="2020-05" db="UniProtKB">
        <authorList>
            <consortium name="EnsemblMetazoa"/>
        </authorList>
    </citation>
    <scope>IDENTIFICATION</scope>
    <source>
        <strain evidence="1">IAEA</strain>
    </source>
</reference>
<protein>
    <submittedName>
        <fullName evidence="1">Uncharacterized protein</fullName>
    </submittedName>
</protein>
<dbReference type="EnsemblMetazoa" id="GPPI018988-RA">
    <property type="protein sequence ID" value="GPPI018988-PA"/>
    <property type="gene ID" value="GPPI018988"/>
</dbReference>
<evidence type="ECO:0000313" key="2">
    <source>
        <dbReference type="Proteomes" id="UP000092460"/>
    </source>
</evidence>
<reference evidence="2" key="1">
    <citation type="submission" date="2015-01" db="EMBL/GenBank/DDBJ databases">
        <authorList>
            <person name="Aksoy S."/>
            <person name="Warren W."/>
            <person name="Wilson R.K."/>
        </authorList>
    </citation>
    <scope>NUCLEOTIDE SEQUENCE [LARGE SCALE GENOMIC DNA]</scope>
    <source>
        <strain evidence="2">IAEA</strain>
    </source>
</reference>
<dbReference type="AlphaFoldDB" id="A0A1B0B4V2"/>
<evidence type="ECO:0000313" key="1">
    <source>
        <dbReference type="EnsemblMetazoa" id="GPPI018988-PA"/>
    </source>
</evidence>
<dbReference type="EMBL" id="JXJN01008552">
    <property type="status" value="NOT_ANNOTATED_CDS"/>
    <property type="molecule type" value="Genomic_DNA"/>
</dbReference>
<proteinExistence type="predicted"/>
<accession>A0A1B0B4V2</accession>
<organism evidence="1 2">
    <name type="scientific">Glossina palpalis gambiensis</name>
    <dbReference type="NCBI Taxonomy" id="67801"/>
    <lineage>
        <taxon>Eukaryota</taxon>
        <taxon>Metazoa</taxon>
        <taxon>Ecdysozoa</taxon>
        <taxon>Arthropoda</taxon>
        <taxon>Hexapoda</taxon>
        <taxon>Insecta</taxon>
        <taxon>Pterygota</taxon>
        <taxon>Neoptera</taxon>
        <taxon>Endopterygota</taxon>
        <taxon>Diptera</taxon>
        <taxon>Brachycera</taxon>
        <taxon>Muscomorpha</taxon>
        <taxon>Hippoboscoidea</taxon>
        <taxon>Glossinidae</taxon>
        <taxon>Glossina</taxon>
    </lineage>
</organism>
<dbReference type="VEuPathDB" id="VectorBase:GPPI018988"/>
<keyword evidence="2" id="KW-1185">Reference proteome</keyword>
<name>A0A1B0B4V2_9MUSC</name>
<dbReference type="Proteomes" id="UP000092460">
    <property type="component" value="Unassembled WGS sequence"/>
</dbReference>
<sequence>MVYEFCGFYGESAIPALIMTTYTTRYILRTAMPLPTQSGREVAELKSDFYHKQHMILDTTNSVGSVVMIRVWGALNSAHKVII</sequence>